<evidence type="ECO:0000256" key="7">
    <source>
        <dbReference type="ARBA" id="ARBA00022729"/>
    </source>
</evidence>
<dbReference type="InterPro" id="IPR051173">
    <property type="entry name" value="Ca_channel_alpha-2/delta"/>
</dbReference>
<feature type="chain" id="PRO_5014570071" description="VWFA domain-containing protein" evidence="16">
    <location>
        <begin position="20"/>
        <end position="1003"/>
    </location>
</feature>
<keyword evidence="15" id="KW-0407">Ion channel</keyword>
<dbReference type="OrthoDB" id="8179127at2759"/>
<evidence type="ECO:0000313" key="19">
    <source>
        <dbReference type="EnsemblMetazoa" id="PHUM137310-PA"/>
    </source>
</evidence>
<keyword evidence="2" id="KW-0813">Transport</keyword>
<dbReference type="STRING" id="121224.E0VEP5"/>
<dbReference type="EMBL" id="DS235093">
    <property type="protein sequence ID" value="EEB11851.1"/>
    <property type="molecule type" value="Genomic_DNA"/>
</dbReference>
<evidence type="ECO:0000256" key="1">
    <source>
        <dbReference type="ARBA" id="ARBA00004479"/>
    </source>
</evidence>
<feature type="signal peptide" evidence="16">
    <location>
        <begin position="1"/>
        <end position="19"/>
    </location>
</feature>
<dbReference type="AlphaFoldDB" id="E0VEP5"/>
<gene>
    <name evidence="19" type="primary">8234266</name>
    <name evidence="18" type="ORF">Phum_PHUM137310</name>
</gene>
<keyword evidence="6" id="KW-0479">Metal-binding</keyword>
<keyword evidence="11" id="KW-0406">Ion transport</keyword>
<evidence type="ECO:0000256" key="4">
    <source>
        <dbReference type="ARBA" id="ARBA00022673"/>
    </source>
</evidence>
<proteinExistence type="predicted"/>
<evidence type="ECO:0000259" key="17">
    <source>
        <dbReference type="PROSITE" id="PS50234"/>
    </source>
</evidence>
<dbReference type="OMA" id="FECANST"/>
<dbReference type="Pfam" id="PF08473">
    <property type="entry name" value="VGCC_alpha2"/>
    <property type="match status" value="1"/>
</dbReference>
<keyword evidence="10" id="KW-1133">Transmembrane helix</keyword>
<keyword evidence="8" id="KW-0106">Calcium</keyword>
<dbReference type="eggNOG" id="KOG2353">
    <property type="taxonomic scope" value="Eukaryota"/>
</dbReference>
<dbReference type="SUPFAM" id="SSF53300">
    <property type="entry name" value="vWA-like"/>
    <property type="match status" value="1"/>
</dbReference>
<dbReference type="Pfam" id="PF00092">
    <property type="entry name" value="VWA"/>
    <property type="match status" value="1"/>
</dbReference>
<evidence type="ECO:0000256" key="15">
    <source>
        <dbReference type="ARBA" id="ARBA00023303"/>
    </source>
</evidence>
<accession>E0VEP5</accession>
<keyword evidence="7 16" id="KW-0732">Signal</keyword>
<dbReference type="Proteomes" id="UP000009046">
    <property type="component" value="Unassembled WGS sequence"/>
</dbReference>
<dbReference type="InParanoid" id="E0VEP5"/>
<dbReference type="InterPro" id="IPR013608">
    <property type="entry name" value="VWA_N"/>
</dbReference>
<dbReference type="PANTHER" id="PTHR10166:SF37">
    <property type="entry name" value="STOLID, ISOFORM H"/>
    <property type="match status" value="1"/>
</dbReference>
<dbReference type="CTD" id="8234266"/>
<evidence type="ECO:0000256" key="16">
    <source>
        <dbReference type="SAM" id="SignalP"/>
    </source>
</evidence>
<evidence type="ECO:0000256" key="8">
    <source>
        <dbReference type="ARBA" id="ARBA00022837"/>
    </source>
</evidence>
<evidence type="ECO:0000313" key="20">
    <source>
        <dbReference type="Proteomes" id="UP000009046"/>
    </source>
</evidence>
<protein>
    <recommendedName>
        <fullName evidence="17">VWFA domain-containing protein</fullName>
    </recommendedName>
</protein>
<dbReference type="GO" id="GO:0046872">
    <property type="term" value="F:metal ion binding"/>
    <property type="evidence" value="ECO:0007669"/>
    <property type="project" value="UniProtKB-KW"/>
</dbReference>
<feature type="domain" description="VWFA" evidence="17">
    <location>
        <begin position="237"/>
        <end position="423"/>
    </location>
</feature>
<keyword evidence="13" id="KW-1015">Disulfide bond</keyword>
<organism>
    <name type="scientific">Pediculus humanus subsp. corporis</name>
    <name type="common">Body louse</name>
    <dbReference type="NCBI Taxonomy" id="121224"/>
    <lineage>
        <taxon>Eukaryota</taxon>
        <taxon>Metazoa</taxon>
        <taxon>Ecdysozoa</taxon>
        <taxon>Arthropoda</taxon>
        <taxon>Hexapoda</taxon>
        <taxon>Insecta</taxon>
        <taxon>Pterygota</taxon>
        <taxon>Neoptera</taxon>
        <taxon>Paraneoptera</taxon>
        <taxon>Psocodea</taxon>
        <taxon>Troctomorpha</taxon>
        <taxon>Phthiraptera</taxon>
        <taxon>Anoplura</taxon>
        <taxon>Pediculidae</taxon>
        <taxon>Pediculus</taxon>
    </lineage>
</organism>
<dbReference type="Gene3D" id="3.30.450.20">
    <property type="entry name" value="PAS domain"/>
    <property type="match status" value="1"/>
</dbReference>
<evidence type="ECO:0000256" key="12">
    <source>
        <dbReference type="ARBA" id="ARBA00023136"/>
    </source>
</evidence>
<name>E0VEP5_PEDHC</name>
<keyword evidence="3" id="KW-0109">Calcium transport</keyword>
<dbReference type="GeneID" id="8234266"/>
<evidence type="ECO:0000256" key="11">
    <source>
        <dbReference type="ARBA" id="ARBA00023065"/>
    </source>
</evidence>
<dbReference type="SMART" id="SM00327">
    <property type="entry name" value="VWA"/>
    <property type="match status" value="1"/>
</dbReference>
<dbReference type="KEGG" id="phu:Phum_PHUM137310"/>
<keyword evidence="4" id="KW-0107">Calcium channel</keyword>
<dbReference type="EnsemblMetazoa" id="PHUM137310-RA">
    <property type="protein sequence ID" value="PHUM137310-PA"/>
    <property type="gene ID" value="PHUM137310"/>
</dbReference>
<dbReference type="Pfam" id="PF08399">
    <property type="entry name" value="VWA_N"/>
    <property type="match status" value="1"/>
</dbReference>
<dbReference type="RefSeq" id="XP_002424589.1">
    <property type="nucleotide sequence ID" value="XM_002424544.1"/>
</dbReference>
<evidence type="ECO:0000313" key="18">
    <source>
        <dbReference type="EMBL" id="EEB11851.1"/>
    </source>
</evidence>
<dbReference type="HOGENOM" id="CLU_004660_0_0_1"/>
<comment type="subcellular location">
    <subcellularLocation>
        <location evidence="1">Membrane</location>
        <topology evidence="1">Single-pass type I membrane protein</topology>
    </subcellularLocation>
</comment>
<evidence type="ECO:0000256" key="14">
    <source>
        <dbReference type="ARBA" id="ARBA00023180"/>
    </source>
</evidence>
<evidence type="ECO:0000256" key="10">
    <source>
        <dbReference type="ARBA" id="ARBA00022989"/>
    </source>
</evidence>
<keyword evidence="5" id="KW-0812">Transmembrane</keyword>
<dbReference type="InterPro" id="IPR036465">
    <property type="entry name" value="vWFA_dom_sf"/>
</dbReference>
<dbReference type="EMBL" id="AAZO01001584">
    <property type="status" value="NOT_ANNOTATED_CDS"/>
    <property type="molecule type" value="Genomic_DNA"/>
</dbReference>
<keyword evidence="20" id="KW-1185">Reference proteome</keyword>
<evidence type="ECO:0000256" key="13">
    <source>
        <dbReference type="ARBA" id="ARBA00023157"/>
    </source>
</evidence>
<keyword evidence="14" id="KW-0325">Glycoprotein</keyword>
<dbReference type="GO" id="GO:0005891">
    <property type="term" value="C:voltage-gated calcium channel complex"/>
    <property type="evidence" value="ECO:0007669"/>
    <property type="project" value="TreeGrafter"/>
</dbReference>
<evidence type="ECO:0000256" key="5">
    <source>
        <dbReference type="ARBA" id="ARBA00022692"/>
    </source>
</evidence>
<evidence type="ECO:0000256" key="6">
    <source>
        <dbReference type="ARBA" id="ARBA00022723"/>
    </source>
</evidence>
<dbReference type="GO" id="GO:0005245">
    <property type="term" value="F:voltage-gated calcium channel activity"/>
    <property type="evidence" value="ECO:0007669"/>
    <property type="project" value="TreeGrafter"/>
</dbReference>
<evidence type="ECO:0000256" key="9">
    <source>
        <dbReference type="ARBA" id="ARBA00022882"/>
    </source>
</evidence>
<evidence type="ECO:0000256" key="2">
    <source>
        <dbReference type="ARBA" id="ARBA00022448"/>
    </source>
</evidence>
<reference evidence="18" key="1">
    <citation type="submission" date="2007-04" db="EMBL/GenBank/DDBJ databases">
        <title>Annotation of Pediculus humanus corporis strain USDA.</title>
        <authorList>
            <person name="Kirkness E."/>
            <person name="Hannick L."/>
            <person name="Hass B."/>
            <person name="Bruggner R."/>
            <person name="Lawson D."/>
            <person name="Bidwell S."/>
            <person name="Joardar V."/>
            <person name="Caler E."/>
            <person name="Walenz B."/>
            <person name="Inman J."/>
            <person name="Schobel S."/>
            <person name="Galinsky K."/>
            <person name="Amedeo P."/>
            <person name="Strausberg R."/>
        </authorList>
    </citation>
    <scope>NUCLEOTIDE SEQUENCE</scope>
    <source>
        <strain evidence="18">USDA</strain>
    </source>
</reference>
<reference evidence="18" key="2">
    <citation type="submission" date="2007-04" db="EMBL/GenBank/DDBJ databases">
        <title>The genome of the human body louse.</title>
        <authorList>
            <consortium name="The Human Body Louse Genome Consortium"/>
            <person name="Kirkness E."/>
            <person name="Walenz B."/>
            <person name="Hass B."/>
            <person name="Bruggner R."/>
            <person name="Strausberg R."/>
        </authorList>
    </citation>
    <scope>NUCLEOTIDE SEQUENCE</scope>
    <source>
        <strain evidence="18">USDA</strain>
    </source>
</reference>
<keyword evidence="9" id="KW-0851">Voltage-gated channel</keyword>
<dbReference type="InterPro" id="IPR013680">
    <property type="entry name" value="VDCC_a2/dsu"/>
</dbReference>
<dbReference type="Gene3D" id="3.40.50.410">
    <property type="entry name" value="von Willebrand factor, type A domain"/>
    <property type="match status" value="1"/>
</dbReference>
<dbReference type="PROSITE" id="PS50234">
    <property type="entry name" value="VWFA"/>
    <property type="match status" value="1"/>
</dbReference>
<keyword evidence="12" id="KW-0472">Membrane</keyword>
<dbReference type="PANTHER" id="PTHR10166">
    <property type="entry name" value="VOLTAGE-DEPENDENT CALCIUM CHANNEL SUBUNIT ALPHA-2/DELTA-RELATED"/>
    <property type="match status" value="1"/>
</dbReference>
<sequence>MEFYSINIILFIFFAPSLCQHDNFELPDNDKFSKWNLILESKLYRLINNLTQYEFIQNVYSKNVVGYSIEPIDGEEILKSVINKLNHLLLNKKTALIKLVNKAEETYSKYEKINKPLQNAGVNFFNMKDPNNSANMTFSHNFRQKVSYKESGVHIPLEIFDGYSNILNGVNWTSSLDEVFKENHRMDPNIGWQFFGSFHGFLRVYPAFRWPDHSRYPDFFDVRRRSWYIQSSTSPKDVIILFDRSGSVHGPTLDIMKITARALLNSLGENDFVNVAWFNNDVKWVVPCLKTLVQATTQIKNLLADAIERLTESNLTSYVTALDFAYEEFRKFEEIKKPWIGSNCHKIVMFLSDGGTEWPTDVINRHCNNSNNENIKIFTFACGPHPIPTVILKEMACSTGGYFSPITALGSVRIKVRDYVNVLSRPLAYSKHENLFYWNNFYRDVGGLGLVTTLALPVFNKSPNDEHKISQLLGVMGIDIPVEEIFNLYPKYLLGPFGYPFAINTNGFVIYHPRLKDHIVYLEDPPSIYLTDLEGRSKDIEEMEKSMIDGKNGSLKNFKSIIPTGLNHAVLMNMTFFYEKIKSTTFRFGLALPSNHFILKTNLNEDIKWLRILKDVEGISIAPWNYCPREKPEEDLTLLKLIQLISDNNISYCNENMIRNLEWDAKNLIEISKNWDENIRAQEVKSRFLITNTGLTLYRELNDNNNNEEEEDYLGQRDPSKSSVYKRASSASGFVFSLTRKKRNRLTIARKIIINESFVTAVAGIDIHQKIIQNVFDETINSETNDSCASSELLHCYLLNDGGLIVASNNKRSLPGNFIGVHDPQLLEFLLLKKVFLREYRHNYQSWCSKNSIQSTAKAAKFNKFPFIKFIYDVIKAFHWRKSINEYGENISEYENHACVSQSIWYYHNEEIKYPLWGSQKCGENKRNFQIEFLKNVGLFFLIIQPPCDDDFLTYSSQDFLHFEKGTDEDATFCKNQQHYRHRPEKCYINIPKIRIQNPFEER</sequence>
<evidence type="ECO:0000256" key="3">
    <source>
        <dbReference type="ARBA" id="ARBA00022568"/>
    </source>
</evidence>
<reference evidence="19" key="3">
    <citation type="submission" date="2020-05" db="UniProtKB">
        <authorList>
            <consortium name="EnsemblMetazoa"/>
        </authorList>
    </citation>
    <scope>IDENTIFICATION</scope>
    <source>
        <strain evidence="19">USDA</strain>
    </source>
</reference>
<dbReference type="VEuPathDB" id="VectorBase:PHUM137310"/>
<dbReference type="InterPro" id="IPR002035">
    <property type="entry name" value="VWF_A"/>
</dbReference>